<protein>
    <recommendedName>
        <fullName evidence="5">Beta-xylanase</fullName>
        <ecNumber evidence="5">3.2.1.8</ecNumber>
    </recommendedName>
</protein>
<name>A0ABW6A1L3_9BACT</name>
<organism evidence="7 8">
    <name type="scientific">Terrimonas rubra</name>
    <dbReference type="NCBI Taxonomy" id="1035890"/>
    <lineage>
        <taxon>Bacteria</taxon>
        <taxon>Pseudomonadati</taxon>
        <taxon>Bacteroidota</taxon>
        <taxon>Chitinophagia</taxon>
        <taxon>Chitinophagales</taxon>
        <taxon>Chitinophagaceae</taxon>
        <taxon>Terrimonas</taxon>
    </lineage>
</organism>
<evidence type="ECO:0000313" key="7">
    <source>
        <dbReference type="EMBL" id="MFD2919174.1"/>
    </source>
</evidence>
<dbReference type="EMBL" id="JBHUOZ010000001">
    <property type="protein sequence ID" value="MFD2919174.1"/>
    <property type="molecule type" value="Genomic_DNA"/>
</dbReference>
<dbReference type="PROSITE" id="PS51760">
    <property type="entry name" value="GH10_2"/>
    <property type="match status" value="1"/>
</dbReference>
<accession>A0ABW6A1L3</accession>
<evidence type="ECO:0000256" key="3">
    <source>
        <dbReference type="ARBA" id="ARBA00023295"/>
    </source>
</evidence>
<evidence type="ECO:0000259" key="6">
    <source>
        <dbReference type="PROSITE" id="PS51760"/>
    </source>
</evidence>
<dbReference type="PANTHER" id="PTHR31490:SF90">
    <property type="entry name" value="ENDO-1,4-BETA-XYLANASE A"/>
    <property type="match status" value="1"/>
</dbReference>
<dbReference type="SMART" id="SM00633">
    <property type="entry name" value="Glyco_10"/>
    <property type="match status" value="1"/>
</dbReference>
<dbReference type="SUPFAM" id="SSF51445">
    <property type="entry name" value="(Trans)glycosidases"/>
    <property type="match status" value="1"/>
</dbReference>
<reference evidence="8" key="1">
    <citation type="journal article" date="2019" name="Int. J. Syst. Evol. Microbiol.">
        <title>The Global Catalogue of Microorganisms (GCM) 10K type strain sequencing project: providing services to taxonomists for standard genome sequencing and annotation.</title>
        <authorList>
            <consortium name="The Broad Institute Genomics Platform"/>
            <consortium name="The Broad Institute Genome Sequencing Center for Infectious Disease"/>
            <person name="Wu L."/>
            <person name="Ma J."/>
        </authorList>
    </citation>
    <scope>NUCLEOTIDE SEQUENCE [LARGE SCALE GENOMIC DNA]</scope>
    <source>
        <strain evidence="8">KCTC 23299</strain>
    </source>
</reference>
<keyword evidence="4 5" id="KW-0624">Polysaccharide degradation</keyword>
<proteinExistence type="inferred from homology"/>
<comment type="caution">
    <text evidence="7">The sequence shown here is derived from an EMBL/GenBank/DDBJ whole genome shotgun (WGS) entry which is preliminary data.</text>
</comment>
<evidence type="ECO:0000256" key="4">
    <source>
        <dbReference type="ARBA" id="ARBA00023326"/>
    </source>
</evidence>
<comment type="catalytic activity">
    <reaction evidence="5">
        <text>Endohydrolysis of (1-&gt;4)-beta-D-xylosidic linkages in xylans.</text>
        <dbReference type="EC" id="3.2.1.8"/>
    </reaction>
</comment>
<keyword evidence="3 5" id="KW-0326">Glycosidase</keyword>
<dbReference type="RefSeq" id="WP_386096104.1">
    <property type="nucleotide sequence ID" value="NZ_JBHUOZ010000001.1"/>
</dbReference>
<keyword evidence="8" id="KW-1185">Reference proteome</keyword>
<dbReference type="Pfam" id="PF00331">
    <property type="entry name" value="Glyco_hydro_10"/>
    <property type="match status" value="1"/>
</dbReference>
<dbReference type="InterPro" id="IPR017853">
    <property type="entry name" value="GH"/>
</dbReference>
<dbReference type="PANTHER" id="PTHR31490">
    <property type="entry name" value="GLYCOSYL HYDROLASE"/>
    <property type="match status" value="1"/>
</dbReference>
<evidence type="ECO:0000256" key="2">
    <source>
        <dbReference type="ARBA" id="ARBA00023277"/>
    </source>
</evidence>
<comment type="similarity">
    <text evidence="5">Belongs to the glycosyl hydrolase 10 (cellulase F) family.</text>
</comment>
<evidence type="ECO:0000256" key="1">
    <source>
        <dbReference type="ARBA" id="ARBA00022801"/>
    </source>
</evidence>
<feature type="domain" description="GH10" evidence="6">
    <location>
        <begin position="66"/>
        <end position="402"/>
    </location>
</feature>
<evidence type="ECO:0000313" key="8">
    <source>
        <dbReference type="Proteomes" id="UP001597511"/>
    </source>
</evidence>
<dbReference type="EC" id="3.2.1.8" evidence="5"/>
<dbReference type="InterPro" id="IPR001000">
    <property type="entry name" value="GH10_dom"/>
</dbReference>
<dbReference type="Proteomes" id="UP001597511">
    <property type="component" value="Unassembled WGS sequence"/>
</dbReference>
<dbReference type="PRINTS" id="PR00134">
    <property type="entry name" value="GLHYDRLASE10"/>
</dbReference>
<keyword evidence="1 5" id="KW-0378">Hydrolase</keyword>
<gene>
    <name evidence="7" type="ORF">ACFS6H_05570</name>
</gene>
<evidence type="ECO:0000256" key="5">
    <source>
        <dbReference type="RuleBase" id="RU361174"/>
    </source>
</evidence>
<keyword evidence="2 5" id="KW-0119">Carbohydrate metabolism</keyword>
<dbReference type="Gene3D" id="3.20.20.80">
    <property type="entry name" value="Glycosidases"/>
    <property type="match status" value="1"/>
</dbReference>
<sequence>MKCLFTILSPVITAFIITVALLHSPVNKNLLSQHSSTLIDMPEKTGEPDLLTYPSPALLNHAGVSTSQVLTLKEAYRGYFDIGVAVSGRALKTDEGAFILQQFNSLTAENAMKPGVLQPKQGVYNWREADSIAAFARRNGLKLRGHTLCWHQQVPAWFFYDANNNLVNKEELLRRLQEHITTVVTRYKDVVYAWDVVNEVISDNPAEVYRNSLWYQIAGEDFISKAFEYAHAADERALLFYNDYNEISATKRAKIITMIKNLQQKGVPIHGVGLQAHWSVTEPVEEQLDATLEDFSKLGLKMHITELDVSVHKKEHNARQRLPTDSDTLYTTEKETAQTVAYKMFFRLFRKYRKYISSVTFWNISDRHSWLDYFPVNKRKDYPLLFDKNLQPKQAYWEVVKFQ</sequence>
<dbReference type="InterPro" id="IPR044846">
    <property type="entry name" value="GH10"/>
</dbReference>